<evidence type="ECO:0000313" key="1">
    <source>
        <dbReference type="EnsemblPlants" id="OBART02G20840.1"/>
    </source>
</evidence>
<keyword evidence="2" id="KW-1185">Reference proteome</keyword>
<reference evidence="1" key="1">
    <citation type="journal article" date="2009" name="Rice">
        <title>De Novo Next Generation Sequencing of Plant Genomes.</title>
        <authorList>
            <person name="Rounsley S."/>
            <person name="Marri P.R."/>
            <person name="Yu Y."/>
            <person name="He R."/>
            <person name="Sisneros N."/>
            <person name="Goicoechea J.L."/>
            <person name="Lee S.J."/>
            <person name="Angelova A."/>
            <person name="Kudrna D."/>
            <person name="Luo M."/>
            <person name="Affourtit J."/>
            <person name="Desany B."/>
            <person name="Knight J."/>
            <person name="Niazi F."/>
            <person name="Egholm M."/>
            <person name="Wing R.A."/>
        </authorList>
    </citation>
    <scope>NUCLEOTIDE SEQUENCE [LARGE SCALE GENOMIC DNA]</scope>
    <source>
        <strain evidence="1">cv. IRGC 105608</strain>
    </source>
</reference>
<dbReference type="STRING" id="65489.A0A0D3F6I0"/>
<dbReference type="HOGENOM" id="CLU_2726147_0_0_1"/>
<sequence>MSHGSWSHEPPLVACRVVGVELRANAATDEVYARLALVAEGEMSKCSLDFLRRLDSCVIEFSSREWGRSGSS</sequence>
<organism evidence="1">
    <name type="scientific">Oryza barthii</name>
    <dbReference type="NCBI Taxonomy" id="65489"/>
    <lineage>
        <taxon>Eukaryota</taxon>
        <taxon>Viridiplantae</taxon>
        <taxon>Streptophyta</taxon>
        <taxon>Embryophyta</taxon>
        <taxon>Tracheophyta</taxon>
        <taxon>Spermatophyta</taxon>
        <taxon>Magnoliopsida</taxon>
        <taxon>Liliopsida</taxon>
        <taxon>Poales</taxon>
        <taxon>Poaceae</taxon>
        <taxon>BOP clade</taxon>
        <taxon>Oryzoideae</taxon>
        <taxon>Oryzeae</taxon>
        <taxon>Oryzinae</taxon>
        <taxon>Oryza</taxon>
    </lineage>
</organism>
<dbReference type="PaxDb" id="65489-OBART02G20840.1"/>
<dbReference type="AlphaFoldDB" id="A0A0D3F6I0"/>
<protein>
    <submittedName>
        <fullName evidence="1">Uncharacterized protein</fullName>
    </submittedName>
</protein>
<evidence type="ECO:0000313" key="2">
    <source>
        <dbReference type="Proteomes" id="UP000026960"/>
    </source>
</evidence>
<name>A0A0D3F6I0_9ORYZ</name>
<accession>A0A0D3F6I0</accession>
<dbReference type="Proteomes" id="UP000026960">
    <property type="component" value="Chromosome 2"/>
</dbReference>
<dbReference type="Gramene" id="OBART02G20840.1">
    <property type="protein sequence ID" value="OBART02G20840.1"/>
    <property type="gene ID" value="OBART02G20840"/>
</dbReference>
<reference evidence="1" key="2">
    <citation type="submission" date="2015-03" db="UniProtKB">
        <authorList>
            <consortium name="EnsemblPlants"/>
        </authorList>
    </citation>
    <scope>IDENTIFICATION</scope>
</reference>
<dbReference type="EnsemblPlants" id="OBART02G20840.1">
    <property type="protein sequence ID" value="OBART02G20840.1"/>
    <property type="gene ID" value="OBART02G20840"/>
</dbReference>
<proteinExistence type="predicted"/>